<dbReference type="Pfam" id="PF00069">
    <property type="entry name" value="Pkinase"/>
    <property type="match status" value="1"/>
</dbReference>
<comment type="similarity">
    <text evidence="5">Belongs to the protein kinase superfamily. Ser/Thr protein kinase family. GCN2 subfamily.</text>
</comment>
<evidence type="ECO:0000256" key="7">
    <source>
        <dbReference type="RuleBase" id="RU000304"/>
    </source>
</evidence>
<dbReference type="PANTHER" id="PTHR11042">
    <property type="entry name" value="EUKARYOTIC TRANSLATION INITIATION FACTOR 2-ALPHA KINASE EIF2-ALPHA KINASE -RELATED"/>
    <property type="match status" value="1"/>
</dbReference>
<keyword evidence="1" id="KW-0808">Transferase</keyword>
<dbReference type="InterPro" id="IPR000719">
    <property type="entry name" value="Prot_kinase_dom"/>
</dbReference>
<dbReference type="GO" id="GO:0005634">
    <property type="term" value="C:nucleus"/>
    <property type="evidence" value="ECO:0007669"/>
    <property type="project" value="TreeGrafter"/>
</dbReference>
<evidence type="ECO:0000313" key="10">
    <source>
        <dbReference type="Proteomes" id="UP000324800"/>
    </source>
</evidence>
<dbReference type="SMART" id="SM00220">
    <property type="entry name" value="S_TKc"/>
    <property type="match status" value="1"/>
</dbReference>
<sequence>MEPQFRPLPLPEFAVFDGSQKFISKPFKKPDYIEDRENNLYGIFAPIQSQNRLSEFARKQAERFETVGYIGSGSFGDVYKVRSKIDGKLYAIKWSRKKHRGDADRRASLYELYTFALVGKHPHLVEFVQAWEQDGLMLTQTELCENGNLENYLIYNDKVSEDTVWKILLDMALAAKWLHDQQVIHLDIKPDNIFVMENGDYKLGDFGLSHITDFTSPTSEGDSRYLAAEVLTQAPTTAADIFSIGATIFEVSERVIMPSQGQLWHQLRNCAPHLEGRSQELDHLVHQLLHPNYLKRPSADQILRHPRLQQMMLNRNWPFTPLTHILFRRMTNVMSLFLKRYYELAVQQAQSSLIFQQSNNFNQNQYQNSFYQSRNKDTLQCDINENIDKDKKMDNNLESPQ</sequence>
<feature type="binding site" evidence="6">
    <location>
        <position position="93"/>
    </location>
    <ligand>
        <name>ATP</name>
        <dbReference type="ChEBI" id="CHEBI:30616"/>
    </ligand>
</feature>
<keyword evidence="4 6" id="KW-0067">ATP-binding</keyword>
<dbReference type="GO" id="GO:0005737">
    <property type="term" value="C:cytoplasm"/>
    <property type="evidence" value="ECO:0007669"/>
    <property type="project" value="TreeGrafter"/>
</dbReference>
<dbReference type="PROSITE" id="PS00108">
    <property type="entry name" value="PROTEIN_KINASE_ST"/>
    <property type="match status" value="1"/>
</dbReference>
<name>A0A5J4X0B9_9EUKA</name>
<evidence type="ECO:0000256" key="1">
    <source>
        <dbReference type="ARBA" id="ARBA00022679"/>
    </source>
</evidence>
<proteinExistence type="inferred from homology"/>
<dbReference type="EMBL" id="SNRW01000603">
    <property type="protein sequence ID" value="KAA6400196.1"/>
    <property type="molecule type" value="Genomic_DNA"/>
</dbReference>
<evidence type="ECO:0000256" key="2">
    <source>
        <dbReference type="ARBA" id="ARBA00022741"/>
    </source>
</evidence>
<keyword evidence="7" id="KW-0723">Serine/threonine-protein kinase</keyword>
<evidence type="ECO:0000256" key="6">
    <source>
        <dbReference type="PROSITE-ProRule" id="PRU10141"/>
    </source>
</evidence>
<dbReference type="InterPro" id="IPR008271">
    <property type="entry name" value="Ser/Thr_kinase_AS"/>
</dbReference>
<dbReference type="GO" id="GO:0005524">
    <property type="term" value="F:ATP binding"/>
    <property type="evidence" value="ECO:0007669"/>
    <property type="project" value="UniProtKB-UniRule"/>
</dbReference>
<dbReference type="AlphaFoldDB" id="A0A5J4X0B9"/>
<evidence type="ECO:0000256" key="3">
    <source>
        <dbReference type="ARBA" id="ARBA00022777"/>
    </source>
</evidence>
<evidence type="ECO:0000256" key="5">
    <source>
        <dbReference type="ARBA" id="ARBA00037982"/>
    </source>
</evidence>
<dbReference type="GO" id="GO:0004674">
    <property type="term" value="F:protein serine/threonine kinase activity"/>
    <property type="evidence" value="ECO:0007669"/>
    <property type="project" value="UniProtKB-KW"/>
</dbReference>
<organism evidence="9 10">
    <name type="scientific">Streblomastix strix</name>
    <dbReference type="NCBI Taxonomy" id="222440"/>
    <lineage>
        <taxon>Eukaryota</taxon>
        <taxon>Metamonada</taxon>
        <taxon>Preaxostyla</taxon>
        <taxon>Oxymonadida</taxon>
        <taxon>Streblomastigidae</taxon>
        <taxon>Streblomastix</taxon>
    </lineage>
</organism>
<dbReference type="Gene3D" id="3.30.200.20">
    <property type="entry name" value="Phosphorylase Kinase, domain 1"/>
    <property type="match status" value="1"/>
</dbReference>
<dbReference type="InterPro" id="IPR017441">
    <property type="entry name" value="Protein_kinase_ATP_BS"/>
</dbReference>
<dbReference type="SUPFAM" id="SSF56112">
    <property type="entry name" value="Protein kinase-like (PK-like)"/>
    <property type="match status" value="1"/>
</dbReference>
<dbReference type="PROSITE" id="PS50011">
    <property type="entry name" value="PROTEIN_KINASE_DOM"/>
    <property type="match status" value="1"/>
</dbReference>
<gene>
    <name evidence="9" type="ORF">EZS28_004274</name>
</gene>
<dbReference type="Proteomes" id="UP000324800">
    <property type="component" value="Unassembled WGS sequence"/>
</dbReference>
<dbReference type="Gene3D" id="1.10.510.10">
    <property type="entry name" value="Transferase(Phosphotransferase) domain 1"/>
    <property type="match status" value="1"/>
</dbReference>
<feature type="domain" description="Protein kinase" evidence="8">
    <location>
        <begin position="64"/>
        <end position="308"/>
    </location>
</feature>
<protein>
    <submittedName>
        <fullName evidence="9">Putative Membrane-associated tyrosine-and threonine-specific cdc2-inhibitory kinase</fullName>
    </submittedName>
</protein>
<evidence type="ECO:0000256" key="4">
    <source>
        <dbReference type="ARBA" id="ARBA00022840"/>
    </source>
</evidence>
<accession>A0A5J4X0B9</accession>
<keyword evidence="2 6" id="KW-0547">Nucleotide-binding</keyword>
<dbReference type="PROSITE" id="PS00107">
    <property type="entry name" value="PROTEIN_KINASE_ATP"/>
    <property type="match status" value="1"/>
</dbReference>
<evidence type="ECO:0000313" key="9">
    <source>
        <dbReference type="EMBL" id="KAA6400196.1"/>
    </source>
</evidence>
<dbReference type="InterPro" id="IPR050339">
    <property type="entry name" value="CC_SR_Kinase"/>
</dbReference>
<reference evidence="9 10" key="1">
    <citation type="submission" date="2019-03" db="EMBL/GenBank/DDBJ databases">
        <title>Single cell metagenomics reveals metabolic interactions within the superorganism composed of flagellate Streblomastix strix and complex community of Bacteroidetes bacteria on its surface.</title>
        <authorList>
            <person name="Treitli S.C."/>
            <person name="Kolisko M."/>
            <person name="Husnik F."/>
            <person name="Keeling P."/>
            <person name="Hampl V."/>
        </authorList>
    </citation>
    <scope>NUCLEOTIDE SEQUENCE [LARGE SCALE GENOMIC DNA]</scope>
    <source>
        <strain evidence="9">ST1C</strain>
    </source>
</reference>
<dbReference type="InterPro" id="IPR011009">
    <property type="entry name" value="Kinase-like_dom_sf"/>
</dbReference>
<comment type="caution">
    <text evidence="9">The sequence shown here is derived from an EMBL/GenBank/DDBJ whole genome shotgun (WGS) entry which is preliminary data.</text>
</comment>
<dbReference type="PANTHER" id="PTHR11042:SF190">
    <property type="entry name" value="MITOSIS INHIBITOR PROTEIN KINASE MIK1"/>
    <property type="match status" value="1"/>
</dbReference>
<dbReference type="OrthoDB" id="5337378at2759"/>
<evidence type="ECO:0000259" key="8">
    <source>
        <dbReference type="PROSITE" id="PS50011"/>
    </source>
</evidence>
<keyword evidence="3 9" id="KW-0418">Kinase</keyword>
<dbReference type="GO" id="GO:0110031">
    <property type="term" value="P:negative regulation of G2/MI transition of meiotic cell cycle"/>
    <property type="evidence" value="ECO:0007669"/>
    <property type="project" value="TreeGrafter"/>
</dbReference>